<proteinExistence type="predicted"/>
<dbReference type="Proteomes" id="UP001190700">
    <property type="component" value="Unassembled WGS sequence"/>
</dbReference>
<dbReference type="GO" id="GO:0043007">
    <property type="term" value="P:maintenance of rDNA"/>
    <property type="evidence" value="ECO:0007669"/>
    <property type="project" value="TreeGrafter"/>
</dbReference>
<keyword evidence="2" id="KW-1185">Reference proteome</keyword>
<dbReference type="GO" id="GO:0005829">
    <property type="term" value="C:cytosol"/>
    <property type="evidence" value="ECO:0007669"/>
    <property type="project" value="TreeGrafter"/>
</dbReference>
<organism evidence="1 2">
    <name type="scientific">Cymbomonas tetramitiformis</name>
    <dbReference type="NCBI Taxonomy" id="36881"/>
    <lineage>
        <taxon>Eukaryota</taxon>
        <taxon>Viridiplantae</taxon>
        <taxon>Chlorophyta</taxon>
        <taxon>Pyramimonadophyceae</taxon>
        <taxon>Pyramimonadales</taxon>
        <taxon>Pyramimonadaceae</taxon>
        <taxon>Cymbomonas</taxon>
    </lineage>
</organism>
<dbReference type="InterPro" id="IPR012340">
    <property type="entry name" value="NA-bd_OB-fold"/>
</dbReference>
<gene>
    <name evidence="1" type="ORF">CYMTET_21195</name>
</gene>
<dbReference type="Pfam" id="PF16100">
    <property type="entry name" value="RMI2"/>
    <property type="match status" value="1"/>
</dbReference>
<dbReference type="Gene3D" id="2.40.50.140">
    <property type="entry name" value="Nucleic acid-binding proteins"/>
    <property type="match status" value="1"/>
</dbReference>
<evidence type="ECO:0008006" key="3">
    <source>
        <dbReference type="Google" id="ProtNLM"/>
    </source>
</evidence>
<dbReference type="PANTHER" id="PTHR33962:SF1">
    <property type="entry name" value="RECQ-MEDIATED GENOME INSTABILITY PROTEIN 2"/>
    <property type="match status" value="1"/>
</dbReference>
<name>A0AAE0L3E7_9CHLO</name>
<dbReference type="InterPro" id="IPR032245">
    <property type="entry name" value="RMI2"/>
</dbReference>
<sequence>MPPKNDWSLRSAKLFIAHFNSAVCDQRAKLRGKTVWKLSPSLEFERVWIQGVVVQLLPGNEFLIDDGTGVCTVDVRQFQKKVQNFVVKLGMYLFVIGPLHLNSERQYSFSVKAHKIQDLSNDPDRESMWYLEVLDLHTSVYQCDSHLVRLETSS</sequence>
<dbReference type="PANTHER" id="PTHR33962">
    <property type="entry name" value="RECQ-MEDIATED GENOME INSTABILITY PROTEIN 2 RMI2"/>
    <property type="match status" value="1"/>
</dbReference>
<reference evidence="1 2" key="1">
    <citation type="journal article" date="2015" name="Genome Biol. Evol.">
        <title>Comparative Genomics of a Bacterivorous Green Alga Reveals Evolutionary Causalities and Consequences of Phago-Mixotrophic Mode of Nutrition.</title>
        <authorList>
            <person name="Burns J.A."/>
            <person name="Paasch A."/>
            <person name="Narechania A."/>
            <person name="Kim E."/>
        </authorList>
    </citation>
    <scope>NUCLEOTIDE SEQUENCE [LARGE SCALE GENOMIC DNA]</scope>
    <source>
        <strain evidence="1 2">PLY_AMNH</strain>
    </source>
</reference>
<dbReference type="EMBL" id="LGRX02010407">
    <property type="protein sequence ID" value="KAK3270407.1"/>
    <property type="molecule type" value="Genomic_DNA"/>
</dbReference>
<comment type="caution">
    <text evidence="1">The sequence shown here is derived from an EMBL/GenBank/DDBJ whole genome shotgun (WGS) entry which is preliminary data.</text>
</comment>
<accession>A0AAE0L3E7</accession>
<dbReference type="GO" id="GO:0006281">
    <property type="term" value="P:DNA repair"/>
    <property type="evidence" value="ECO:0007669"/>
    <property type="project" value="TreeGrafter"/>
</dbReference>
<dbReference type="GO" id="GO:2000042">
    <property type="term" value="P:negative regulation of double-strand break repair via homologous recombination"/>
    <property type="evidence" value="ECO:0007669"/>
    <property type="project" value="TreeGrafter"/>
</dbReference>
<dbReference type="AlphaFoldDB" id="A0AAE0L3E7"/>
<dbReference type="GO" id="GO:0033045">
    <property type="term" value="P:regulation of sister chromatid segregation"/>
    <property type="evidence" value="ECO:0007669"/>
    <property type="project" value="TreeGrafter"/>
</dbReference>
<evidence type="ECO:0000313" key="2">
    <source>
        <dbReference type="Proteomes" id="UP001190700"/>
    </source>
</evidence>
<dbReference type="GO" id="GO:0016607">
    <property type="term" value="C:nuclear speck"/>
    <property type="evidence" value="ECO:0007669"/>
    <property type="project" value="TreeGrafter"/>
</dbReference>
<protein>
    <recommendedName>
        <fullName evidence="3">RecQ-mediated genome instability protein 2</fullName>
    </recommendedName>
</protein>
<evidence type="ECO:0000313" key="1">
    <source>
        <dbReference type="EMBL" id="KAK3270407.1"/>
    </source>
</evidence>